<keyword evidence="1" id="KW-1133">Transmembrane helix</keyword>
<dbReference type="AlphaFoldDB" id="A0A026VYB0"/>
<gene>
    <name evidence="2" type="ORF">X777_13145</name>
</gene>
<accession>A0A026VYB0</accession>
<organism evidence="2 3">
    <name type="scientific">Ooceraea biroi</name>
    <name type="common">Clonal raider ant</name>
    <name type="synonym">Cerapachys biroi</name>
    <dbReference type="NCBI Taxonomy" id="2015173"/>
    <lineage>
        <taxon>Eukaryota</taxon>
        <taxon>Metazoa</taxon>
        <taxon>Ecdysozoa</taxon>
        <taxon>Arthropoda</taxon>
        <taxon>Hexapoda</taxon>
        <taxon>Insecta</taxon>
        <taxon>Pterygota</taxon>
        <taxon>Neoptera</taxon>
        <taxon>Endopterygota</taxon>
        <taxon>Hymenoptera</taxon>
        <taxon>Apocrita</taxon>
        <taxon>Aculeata</taxon>
        <taxon>Formicoidea</taxon>
        <taxon>Formicidae</taxon>
        <taxon>Dorylinae</taxon>
        <taxon>Ooceraea</taxon>
    </lineage>
</organism>
<evidence type="ECO:0000313" key="3">
    <source>
        <dbReference type="Proteomes" id="UP000053097"/>
    </source>
</evidence>
<keyword evidence="1" id="KW-0472">Membrane</keyword>
<dbReference type="Proteomes" id="UP000053097">
    <property type="component" value="Unassembled WGS sequence"/>
</dbReference>
<keyword evidence="1" id="KW-0812">Transmembrane</keyword>
<evidence type="ECO:0000256" key="1">
    <source>
        <dbReference type="SAM" id="Phobius"/>
    </source>
</evidence>
<protein>
    <submittedName>
        <fullName evidence="2">Uncharacterized protein</fullName>
    </submittedName>
</protein>
<feature type="transmembrane region" description="Helical" evidence="1">
    <location>
        <begin position="33"/>
        <end position="54"/>
    </location>
</feature>
<sequence>MNMCIGTVVGWPSPSIVKLMATDYPTPLTVPEISTLVTMTAVGYVLGPFVNYLIQLIFKPAQLQMVSDYTGNVIFIDNAGAHLCMSCAINPREVNPGSPVYVMRVHEVDTWDGIRGLWCISCRATLYMIFSRYMCLICT</sequence>
<evidence type="ECO:0000313" key="2">
    <source>
        <dbReference type="EMBL" id="EZA48752.1"/>
    </source>
</evidence>
<proteinExistence type="predicted"/>
<dbReference type="EMBL" id="KK107571">
    <property type="protein sequence ID" value="EZA48752.1"/>
    <property type="molecule type" value="Genomic_DNA"/>
</dbReference>
<name>A0A026VYB0_OOCBI</name>
<reference evidence="2 3" key="1">
    <citation type="journal article" date="2014" name="Curr. Biol.">
        <title>The genome of the clonal raider ant Cerapachys biroi.</title>
        <authorList>
            <person name="Oxley P.R."/>
            <person name="Ji L."/>
            <person name="Fetter-Pruneda I."/>
            <person name="McKenzie S.K."/>
            <person name="Li C."/>
            <person name="Hu H."/>
            <person name="Zhang G."/>
            <person name="Kronauer D.J."/>
        </authorList>
    </citation>
    <scope>NUCLEOTIDE SEQUENCE [LARGE SCALE GENOMIC DNA]</scope>
</reference>
<keyword evidence="3" id="KW-1185">Reference proteome</keyword>